<protein>
    <submittedName>
        <fullName evidence="5">AraC-type DNA-binding protein</fullName>
    </submittedName>
</protein>
<feature type="domain" description="HTH araC/xylS-type" evidence="4">
    <location>
        <begin position="100"/>
        <end position="182"/>
    </location>
</feature>
<name>A0A1H9VYM7_9PSEU</name>
<dbReference type="EMBL" id="FOFR01000029">
    <property type="protein sequence ID" value="SES26765.1"/>
    <property type="molecule type" value="Genomic_DNA"/>
</dbReference>
<dbReference type="Pfam" id="PF12833">
    <property type="entry name" value="HTH_18"/>
    <property type="match status" value="1"/>
</dbReference>
<gene>
    <name evidence="5" type="ORF">SAMN05216188_12919</name>
</gene>
<dbReference type="PROSITE" id="PS01124">
    <property type="entry name" value="HTH_ARAC_FAMILY_2"/>
    <property type="match status" value="1"/>
</dbReference>
<dbReference type="InterPro" id="IPR018060">
    <property type="entry name" value="HTH_AraC"/>
</dbReference>
<keyword evidence="3" id="KW-0804">Transcription</keyword>
<evidence type="ECO:0000313" key="5">
    <source>
        <dbReference type="EMBL" id="SES26765.1"/>
    </source>
</evidence>
<dbReference type="SMART" id="SM00342">
    <property type="entry name" value="HTH_ARAC"/>
    <property type="match status" value="1"/>
</dbReference>
<keyword evidence="1" id="KW-0805">Transcription regulation</keyword>
<evidence type="ECO:0000256" key="2">
    <source>
        <dbReference type="ARBA" id="ARBA00023125"/>
    </source>
</evidence>
<dbReference type="GO" id="GO:0043565">
    <property type="term" value="F:sequence-specific DNA binding"/>
    <property type="evidence" value="ECO:0007669"/>
    <property type="project" value="InterPro"/>
</dbReference>
<dbReference type="Proteomes" id="UP000199352">
    <property type="component" value="Unassembled WGS sequence"/>
</dbReference>
<dbReference type="InterPro" id="IPR050204">
    <property type="entry name" value="AraC_XylS_family_regulators"/>
</dbReference>
<accession>A0A1H9VYM7</accession>
<dbReference type="GO" id="GO:0003700">
    <property type="term" value="F:DNA-binding transcription factor activity"/>
    <property type="evidence" value="ECO:0007669"/>
    <property type="project" value="InterPro"/>
</dbReference>
<dbReference type="STRING" id="402600.SAMN05216188_12919"/>
<evidence type="ECO:0000256" key="3">
    <source>
        <dbReference type="ARBA" id="ARBA00023163"/>
    </source>
</evidence>
<dbReference type="PANTHER" id="PTHR46796:SF15">
    <property type="entry name" value="BLL1074 PROTEIN"/>
    <property type="match status" value="1"/>
</dbReference>
<dbReference type="PANTHER" id="PTHR46796">
    <property type="entry name" value="HTH-TYPE TRANSCRIPTIONAL ACTIVATOR RHAS-RELATED"/>
    <property type="match status" value="1"/>
</dbReference>
<sequence>MVTLRSQQPMVYVELSPSALQRLAGVPLSEVDAGGVGADAVLPWVGSLCDELSNHPAGHREAVMRVRLLEHLRRADRVVVSEDALRSLDLIETSGGTTPVETLARHAHLSSRRLRYVMQGSLGITPKFASRVARLGSAVSRAVAGAYSWAQVAAESGYHDQSHLVRDFRDLMHTTPTAWLAEEGRNLQGWQRPSR</sequence>
<evidence type="ECO:0000259" key="4">
    <source>
        <dbReference type="PROSITE" id="PS01124"/>
    </source>
</evidence>
<dbReference type="SUPFAM" id="SSF46689">
    <property type="entry name" value="Homeodomain-like"/>
    <property type="match status" value="1"/>
</dbReference>
<dbReference type="InterPro" id="IPR009057">
    <property type="entry name" value="Homeodomain-like_sf"/>
</dbReference>
<evidence type="ECO:0000256" key="1">
    <source>
        <dbReference type="ARBA" id="ARBA00023015"/>
    </source>
</evidence>
<keyword evidence="2 5" id="KW-0238">DNA-binding</keyword>
<evidence type="ECO:0000313" key="6">
    <source>
        <dbReference type="Proteomes" id="UP000199352"/>
    </source>
</evidence>
<dbReference type="RefSeq" id="WP_218148369.1">
    <property type="nucleotide sequence ID" value="NZ_FOFR01000029.1"/>
</dbReference>
<reference evidence="6" key="1">
    <citation type="submission" date="2016-10" db="EMBL/GenBank/DDBJ databases">
        <authorList>
            <person name="Varghese N."/>
            <person name="Submissions S."/>
        </authorList>
    </citation>
    <scope>NUCLEOTIDE SEQUENCE [LARGE SCALE GENOMIC DNA]</scope>
    <source>
        <strain evidence="6">CGMCC 4.3525</strain>
    </source>
</reference>
<dbReference type="Gene3D" id="1.10.10.60">
    <property type="entry name" value="Homeodomain-like"/>
    <property type="match status" value="1"/>
</dbReference>
<dbReference type="AlphaFoldDB" id="A0A1H9VYM7"/>
<proteinExistence type="predicted"/>
<keyword evidence="6" id="KW-1185">Reference proteome</keyword>
<organism evidence="5 6">
    <name type="scientific">Lentzea xinjiangensis</name>
    <dbReference type="NCBI Taxonomy" id="402600"/>
    <lineage>
        <taxon>Bacteria</taxon>
        <taxon>Bacillati</taxon>
        <taxon>Actinomycetota</taxon>
        <taxon>Actinomycetes</taxon>
        <taxon>Pseudonocardiales</taxon>
        <taxon>Pseudonocardiaceae</taxon>
        <taxon>Lentzea</taxon>
    </lineage>
</organism>